<comment type="caution">
    <text evidence="1">The sequence shown here is derived from an EMBL/GenBank/DDBJ whole genome shotgun (WGS) entry which is preliminary data.</text>
</comment>
<evidence type="ECO:0000313" key="1">
    <source>
        <dbReference type="EMBL" id="KAK5825735.1"/>
    </source>
</evidence>
<gene>
    <name evidence="1" type="ORF">PVK06_020598</name>
</gene>
<evidence type="ECO:0000313" key="2">
    <source>
        <dbReference type="Proteomes" id="UP001358586"/>
    </source>
</evidence>
<sequence>MDTNRSKPKEKNIDHTAWFRYDICWAKEQKARDIITSIWSNEECNLIENMELIRDKLGLWQYQCYRRMKNNIKGLEKEISKLMDGPTNERSMSLLKSARGKLGHLYDVEEKYWALRARS</sequence>
<dbReference type="EMBL" id="JARKNE010000006">
    <property type="protein sequence ID" value="KAK5825735.1"/>
    <property type="molecule type" value="Genomic_DNA"/>
</dbReference>
<organism evidence="1 2">
    <name type="scientific">Gossypium arboreum</name>
    <name type="common">Tree cotton</name>
    <name type="synonym">Gossypium nanking</name>
    <dbReference type="NCBI Taxonomy" id="29729"/>
    <lineage>
        <taxon>Eukaryota</taxon>
        <taxon>Viridiplantae</taxon>
        <taxon>Streptophyta</taxon>
        <taxon>Embryophyta</taxon>
        <taxon>Tracheophyta</taxon>
        <taxon>Spermatophyta</taxon>
        <taxon>Magnoliopsida</taxon>
        <taxon>eudicotyledons</taxon>
        <taxon>Gunneridae</taxon>
        <taxon>Pentapetalae</taxon>
        <taxon>rosids</taxon>
        <taxon>malvids</taxon>
        <taxon>Malvales</taxon>
        <taxon>Malvaceae</taxon>
        <taxon>Malvoideae</taxon>
        <taxon>Gossypium</taxon>
    </lineage>
</organism>
<dbReference type="Proteomes" id="UP001358586">
    <property type="component" value="Chromosome 6"/>
</dbReference>
<reference evidence="1 2" key="1">
    <citation type="submission" date="2023-03" db="EMBL/GenBank/DDBJ databases">
        <title>WGS of Gossypium arboreum.</title>
        <authorList>
            <person name="Yu D."/>
        </authorList>
    </citation>
    <scope>NUCLEOTIDE SEQUENCE [LARGE SCALE GENOMIC DNA]</scope>
    <source>
        <tissue evidence="1">Leaf</tissue>
    </source>
</reference>
<proteinExistence type="predicted"/>
<protein>
    <submittedName>
        <fullName evidence="1">Uncharacterized protein</fullName>
    </submittedName>
</protein>
<accession>A0ABR0PNH1</accession>
<name>A0ABR0PNH1_GOSAR</name>
<keyword evidence="2" id="KW-1185">Reference proteome</keyword>